<dbReference type="Proteomes" id="UP000013776">
    <property type="component" value="Unassembled WGS sequence"/>
</dbReference>
<feature type="region of interest" description="Disordered" evidence="4">
    <location>
        <begin position="35"/>
        <end position="70"/>
    </location>
</feature>
<dbReference type="SUPFAM" id="SSF50978">
    <property type="entry name" value="WD40 repeat-like"/>
    <property type="match status" value="1"/>
</dbReference>
<dbReference type="PANTHER" id="PTHR16017">
    <property type="entry name" value="GASTRULATION DEFECTIVE PROTEIN 1-RELATED"/>
    <property type="match status" value="1"/>
</dbReference>
<dbReference type="PROSITE" id="PS00678">
    <property type="entry name" value="WD_REPEATS_1"/>
    <property type="match status" value="1"/>
</dbReference>
<dbReference type="InterPro" id="IPR001680">
    <property type="entry name" value="WD40_rpt"/>
</dbReference>
<dbReference type="InterPro" id="IPR051858">
    <property type="entry name" value="WD_repeat_GAD-1"/>
</dbReference>
<dbReference type="InterPro" id="IPR015943">
    <property type="entry name" value="WD40/YVTN_repeat-like_dom_sf"/>
</dbReference>
<dbReference type="EMBL" id="CAHR02000083">
    <property type="protein sequence ID" value="CCG82376.1"/>
    <property type="molecule type" value="Genomic_DNA"/>
</dbReference>
<feature type="compositionally biased region" description="Acidic residues" evidence="4">
    <location>
        <begin position="56"/>
        <end position="70"/>
    </location>
</feature>
<organism evidence="5 6">
    <name type="scientific">Taphrina deformans (strain PYCC 5710 / ATCC 11124 / CBS 356.35 / IMI 108563 / JCM 9778 / NBRC 8474)</name>
    <name type="common">Peach leaf curl fungus</name>
    <name type="synonym">Lalaria deformans</name>
    <dbReference type="NCBI Taxonomy" id="1097556"/>
    <lineage>
        <taxon>Eukaryota</taxon>
        <taxon>Fungi</taxon>
        <taxon>Dikarya</taxon>
        <taxon>Ascomycota</taxon>
        <taxon>Taphrinomycotina</taxon>
        <taxon>Taphrinomycetes</taxon>
        <taxon>Taphrinales</taxon>
        <taxon>Taphrinaceae</taxon>
        <taxon>Taphrina</taxon>
    </lineage>
</organism>
<evidence type="ECO:0000256" key="2">
    <source>
        <dbReference type="ARBA" id="ARBA00022737"/>
    </source>
</evidence>
<dbReference type="SMART" id="SM00320">
    <property type="entry name" value="WD40"/>
    <property type="match status" value="5"/>
</dbReference>
<accession>R4X9F6</accession>
<keyword evidence="6" id="KW-1185">Reference proteome</keyword>
<gene>
    <name evidence="5" type="ORF">TAPDE_002369</name>
</gene>
<dbReference type="STRING" id="1097556.R4X9F6"/>
<feature type="compositionally biased region" description="Low complexity" evidence="4">
    <location>
        <begin position="444"/>
        <end position="457"/>
    </location>
</feature>
<feature type="repeat" description="WD" evidence="3">
    <location>
        <begin position="183"/>
        <end position="219"/>
    </location>
</feature>
<protein>
    <submittedName>
        <fullName evidence="5">WD repeat protein</fullName>
    </submittedName>
</protein>
<dbReference type="InterPro" id="IPR036322">
    <property type="entry name" value="WD40_repeat_dom_sf"/>
</dbReference>
<evidence type="ECO:0000256" key="1">
    <source>
        <dbReference type="ARBA" id="ARBA00022574"/>
    </source>
</evidence>
<dbReference type="AlphaFoldDB" id="R4X9F6"/>
<dbReference type="OrthoDB" id="10264376at2759"/>
<dbReference type="VEuPathDB" id="FungiDB:TAPDE_002369"/>
<evidence type="ECO:0000256" key="3">
    <source>
        <dbReference type="PROSITE-ProRule" id="PRU00221"/>
    </source>
</evidence>
<comment type="caution">
    <text evidence="5">The sequence shown here is derived from an EMBL/GenBank/DDBJ whole genome shotgun (WGS) entry which is preliminary data.</text>
</comment>
<dbReference type="Pfam" id="PF00400">
    <property type="entry name" value="WD40"/>
    <property type="match status" value="3"/>
</dbReference>
<sequence>MEDQEAELQKFLGTTSFGARNAKQDLEAAYARTKRTEAAQIDASSPVETKLRNGSESDEDSLEDSSSDEDDTFLPISHEILLEKHTRAVSGLALDRSGSRIVSGSYDNLVAFWDFAGMNSSSRAFKILEPFESHQLRSVDFNSTSELLLLTAANWQPKIVSREGEEIGEMPRGDPYLRDMKNTKGHVGEVTSGAWHPTNAVQCVTSASDATIRIWDASNVSKCLQVLVHKPKKAGAGKVKCTVSKFSPDGKIIGSAFVDGTLSLWATDGPHHRPMAGSVIDAHQSGTETTDITFSLNGYAFASRGSNCVKLWDRRNFKVPTAILDDLPNRYEQTSLVYSPNNQELLTATSTGSQASIQVLAARDLRPIQKISCTSPAIRVIYHSQLNQIITSHADGKIHVLYSPDKSVRGAKLVVSKAPKSRHIDDLVTADIDEAAGEVRPDEAAQLAQSSSRAQNAARKDPRLSNMPELPGTARYAERKVIGDLTNFRDQDPQKELLKYDAAAKKDPRFFGIYEQNQPETKFAEIEESAQGEADSPANKRFKFTPRDKK</sequence>
<proteinExistence type="predicted"/>
<dbReference type="InterPro" id="IPR019775">
    <property type="entry name" value="WD40_repeat_CS"/>
</dbReference>
<dbReference type="GO" id="GO:0005634">
    <property type="term" value="C:nucleus"/>
    <property type="evidence" value="ECO:0007669"/>
    <property type="project" value="TreeGrafter"/>
</dbReference>
<name>R4X9F6_TAPDE</name>
<dbReference type="PANTHER" id="PTHR16017:SF0">
    <property type="entry name" value="WD REPEAT-CONTAINING PROTEIN 70"/>
    <property type="match status" value="1"/>
</dbReference>
<dbReference type="Gene3D" id="2.130.10.10">
    <property type="entry name" value="YVTN repeat-like/Quinoprotein amine dehydrogenase"/>
    <property type="match status" value="2"/>
</dbReference>
<dbReference type="PROSITE" id="PS50082">
    <property type="entry name" value="WD_REPEATS_2"/>
    <property type="match status" value="2"/>
</dbReference>
<evidence type="ECO:0000256" key="4">
    <source>
        <dbReference type="SAM" id="MobiDB-lite"/>
    </source>
</evidence>
<feature type="region of interest" description="Disordered" evidence="4">
    <location>
        <begin position="438"/>
        <end position="472"/>
    </location>
</feature>
<dbReference type="eggNOG" id="KOG0772">
    <property type="taxonomic scope" value="Eukaryota"/>
</dbReference>
<dbReference type="PROSITE" id="PS50294">
    <property type="entry name" value="WD_REPEATS_REGION"/>
    <property type="match status" value="2"/>
</dbReference>
<feature type="repeat" description="WD" evidence="3">
    <location>
        <begin position="82"/>
        <end position="123"/>
    </location>
</feature>
<evidence type="ECO:0000313" key="5">
    <source>
        <dbReference type="EMBL" id="CCG82376.1"/>
    </source>
</evidence>
<evidence type="ECO:0000313" key="6">
    <source>
        <dbReference type="Proteomes" id="UP000013776"/>
    </source>
</evidence>
<feature type="region of interest" description="Disordered" evidence="4">
    <location>
        <begin position="509"/>
        <end position="550"/>
    </location>
</feature>
<dbReference type="GO" id="GO:0035861">
    <property type="term" value="C:site of double-strand break"/>
    <property type="evidence" value="ECO:0007669"/>
    <property type="project" value="TreeGrafter"/>
</dbReference>
<keyword evidence="1 3" id="KW-0853">WD repeat</keyword>
<keyword evidence="2" id="KW-0677">Repeat</keyword>
<reference evidence="5 6" key="1">
    <citation type="journal article" date="2013" name="MBio">
        <title>Genome sequencing of the plant pathogen Taphrina deformans, the causal agent of peach leaf curl.</title>
        <authorList>
            <person name="Cisse O.H."/>
            <person name="Almeida J.M.G.C.F."/>
            <person name="Fonseca A."/>
            <person name="Kumar A.A."/>
            <person name="Salojaervi J."/>
            <person name="Overmyer K."/>
            <person name="Hauser P.M."/>
            <person name="Pagni M."/>
        </authorList>
    </citation>
    <scope>NUCLEOTIDE SEQUENCE [LARGE SCALE GENOMIC DNA]</scope>
    <source>
        <strain evidence="6">PYCC 5710 / ATCC 11124 / CBS 356.35 / IMI 108563 / JCM 9778 / NBRC 8474</strain>
    </source>
</reference>